<dbReference type="InterPro" id="IPR008979">
    <property type="entry name" value="Galactose-bd-like_sf"/>
</dbReference>
<dbReference type="PANTHER" id="PTHR43056">
    <property type="entry name" value="PEPTIDASE S9 PROLYL OLIGOPEPTIDASE"/>
    <property type="match status" value="1"/>
</dbReference>
<dbReference type="InterPro" id="IPR005674">
    <property type="entry name" value="CocE/Ser_esterase"/>
</dbReference>
<feature type="domain" description="Xaa-Pro dipeptidyl-peptidase C-terminal" evidence="4">
    <location>
        <begin position="351"/>
        <end position="603"/>
    </location>
</feature>
<dbReference type="GO" id="GO:0008239">
    <property type="term" value="F:dipeptidyl-peptidase activity"/>
    <property type="evidence" value="ECO:0007669"/>
    <property type="project" value="InterPro"/>
</dbReference>
<dbReference type="InterPro" id="IPR050585">
    <property type="entry name" value="Xaa-Pro_dipeptidyl-ppase/CocE"/>
</dbReference>
<evidence type="ECO:0000313" key="5">
    <source>
        <dbReference type="EMBL" id="XAY06983.1"/>
    </source>
</evidence>
<name>A0AAU7AZ43_9ACTN</name>
<dbReference type="SMART" id="SM00939">
    <property type="entry name" value="PepX_C"/>
    <property type="match status" value="1"/>
</dbReference>
<dbReference type="SUPFAM" id="SSF53474">
    <property type="entry name" value="alpha/beta-Hydrolases"/>
    <property type="match status" value="1"/>
</dbReference>
<keyword evidence="3" id="KW-1133">Transmembrane helix</keyword>
<dbReference type="Gene3D" id="2.60.120.260">
    <property type="entry name" value="Galactose-binding domain-like"/>
    <property type="match status" value="1"/>
</dbReference>
<gene>
    <name evidence="5" type="ORF">DSM112329_03861</name>
</gene>
<sequence length="746" mass="80883">MRSRIARVEPTGQDVVTGNPAGVPDRTPLLQRCRSGADNQPMGWLRGLLIVIVLACAVPAAADAQVGAVAPLPGTEKAGYVPLPDGTKLKYTALLPEGKGPFPVLLQYEGYSAGSDPTRANDTFVPAMLKKGYAVVGVSLRGSGCSTGVWDLFDKQQAKDGAFAIDWMAEQPWANGKVAMYSYSYGGIMQLWVAAERPKHLVAITPANVVSDTYRDIGYPGGILNAVFPPEWGATLNVDWTLGMQRSSKAGDNECLGNYLAHAAPNNLNQLAVQIPQHPYDDQWHHDHSSINWVKDIDVPALGVRTWQDEETGSRQASYWDQLDPERTWLISSNGNHLVYQHSSVMLKTLGGFYDHFLKGIDNGFEKTPRMQVWHETGLDSDPRSITTVDRLPGTVDQADLYLGPDGRMGGPADGPSGSASYVYPLPSPPVVDTSSQGLQEALNVSTWTVVPDLAAGRAAFTTPPLSNTATTYGPSSADLWVSTTAPDVDLQTTITEVRPDGQEVYIQRGWLRASHRALDAKRSTALQPWHPHTKASTADMPAGKPQLLRVELFPSGHTFRPGSSVRIYVEQPSITGLWGYTSVLTPQTVKVHYGKDHPSRLVLGLLRDANVRSDRPACGALLNQACRRNPVPQPGGSYALVGTRAAAPATAAKPKLTVRFRGRTARRGVRIDVRVQRGPAVRRVTVQLRRGTTVLARSASMTVGRRTRAVTLRRTGGRALAKGTYSLVVRSGNTVLLKRTVRLGR</sequence>
<evidence type="ECO:0000256" key="1">
    <source>
        <dbReference type="ARBA" id="ARBA00022801"/>
    </source>
</evidence>
<organism evidence="5">
    <name type="scientific">Paraconexibacter sp. AEG42_29</name>
    <dbReference type="NCBI Taxonomy" id="2997339"/>
    <lineage>
        <taxon>Bacteria</taxon>
        <taxon>Bacillati</taxon>
        <taxon>Actinomycetota</taxon>
        <taxon>Thermoleophilia</taxon>
        <taxon>Solirubrobacterales</taxon>
        <taxon>Paraconexibacteraceae</taxon>
        <taxon>Paraconexibacter</taxon>
    </lineage>
</organism>
<dbReference type="Gene3D" id="3.40.50.1820">
    <property type="entry name" value="alpha/beta hydrolase"/>
    <property type="match status" value="2"/>
</dbReference>
<dbReference type="AlphaFoldDB" id="A0AAU7AZ43"/>
<feature type="transmembrane region" description="Helical" evidence="3">
    <location>
        <begin position="44"/>
        <end position="62"/>
    </location>
</feature>
<accession>A0AAU7AZ43</accession>
<dbReference type="KEGG" id="parq:DSM112329_03861"/>
<reference evidence="5" key="1">
    <citation type="submission" date="2022-12" db="EMBL/GenBank/DDBJ databases">
        <title>Paraconexibacter alkalitolerans sp. nov. and Baekduia alba sp. nov., isolated from soil and emended description of the genera Paraconexibacter (Chun et al., 2020) and Baekduia (An et al., 2020).</title>
        <authorList>
            <person name="Vieira S."/>
            <person name="Huber K.J."/>
            <person name="Geppert A."/>
            <person name="Wolf J."/>
            <person name="Neumann-Schaal M."/>
            <person name="Muesken M."/>
            <person name="Overmann J."/>
        </authorList>
    </citation>
    <scope>NUCLEOTIDE SEQUENCE</scope>
    <source>
        <strain evidence="5">AEG42_29</strain>
    </source>
</reference>
<evidence type="ECO:0000256" key="2">
    <source>
        <dbReference type="SAM" id="MobiDB-lite"/>
    </source>
</evidence>
<keyword evidence="3" id="KW-0472">Membrane</keyword>
<keyword evidence="3" id="KW-0812">Transmembrane</keyword>
<keyword evidence="1" id="KW-0378">Hydrolase</keyword>
<dbReference type="EMBL" id="CP114014">
    <property type="protein sequence ID" value="XAY06983.1"/>
    <property type="molecule type" value="Genomic_DNA"/>
</dbReference>
<dbReference type="RefSeq" id="WP_354698196.1">
    <property type="nucleotide sequence ID" value="NZ_CP114014.1"/>
</dbReference>
<dbReference type="SUPFAM" id="SSF49785">
    <property type="entry name" value="Galactose-binding domain-like"/>
    <property type="match status" value="1"/>
</dbReference>
<evidence type="ECO:0000259" key="4">
    <source>
        <dbReference type="SMART" id="SM00939"/>
    </source>
</evidence>
<evidence type="ECO:0000256" key="3">
    <source>
        <dbReference type="SAM" id="Phobius"/>
    </source>
</evidence>
<dbReference type="NCBIfam" id="TIGR00976">
    <property type="entry name" value="CocE_NonD"/>
    <property type="match status" value="1"/>
</dbReference>
<dbReference type="InterPro" id="IPR029058">
    <property type="entry name" value="AB_hydrolase_fold"/>
</dbReference>
<dbReference type="Pfam" id="PF02129">
    <property type="entry name" value="Peptidase_S15"/>
    <property type="match status" value="1"/>
</dbReference>
<dbReference type="InterPro" id="IPR013736">
    <property type="entry name" value="Xaa-Pro_dipept_C"/>
</dbReference>
<dbReference type="InterPro" id="IPR000383">
    <property type="entry name" value="Xaa-Pro-like_dom"/>
</dbReference>
<proteinExistence type="predicted"/>
<dbReference type="PANTHER" id="PTHR43056:SF10">
    <property type="entry name" value="COCE_NOND FAMILY, PUTATIVE (AFU_ORTHOLOGUE AFUA_7G00600)-RELATED"/>
    <property type="match status" value="1"/>
</dbReference>
<protein>
    <recommendedName>
        <fullName evidence="4">Xaa-Pro dipeptidyl-peptidase C-terminal domain-containing protein</fullName>
    </recommendedName>
</protein>
<dbReference type="Pfam" id="PF08530">
    <property type="entry name" value="PepX_C"/>
    <property type="match status" value="1"/>
</dbReference>
<feature type="region of interest" description="Disordered" evidence="2">
    <location>
        <begin position="1"/>
        <end position="23"/>
    </location>
</feature>